<evidence type="ECO:0000256" key="1">
    <source>
        <dbReference type="SAM" id="SignalP"/>
    </source>
</evidence>
<sequence>MCTLAAATMMTGAVVSAPAAQAQNDPYYKWRTDPISKTMAGKPAAPGVLHRVPGSWFDANRVPDHVAHAAARGRAVYGPGAPILVGNGLCTVTVAGTDAAGRKVAITAAHCGGVGAPVVLADARQLGRTGTVAYRNEALDYAVIVLGRNADITNNYNGHAIRGVAAPPPPGARMCKNGFASGFTCGNAWFNRGVETISQVCAMGGDSGAPLFVGDRLVGMINGGILPPLLNLQCMTPLQGGFHAPTATVQFGPVLADLNSQRVPGSGFRFA</sequence>
<reference evidence="2" key="1">
    <citation type="submission" date="2020-11" db="EMBL/GenBank/DDBJ databases">
        <title>Sequencing the genomes of 1000 actinobacteria strains.</title>
        <authorList>
            <person name="Klenk H.-P."/>
        </authorList>
    </citation>
    <scope>NUCLEOTIDE SEQUENCE</scope>
    <source>
        <strain evidence="2">DSM 45632</strain>
    </source>
</reference>
<accession>A0A931DZE2</accession>
<name>A0A931DZE2_9CORY</name>
<gene>
    <name evidence="2" type="ORF">IW254_002211</name>
</gene>
<dbReference type="Proteomes" id="UP000658613">
    <property type="component" value="Unassembled WGS sequence"/>
</dbReference>
<protein>
    <recommendedName>
        <fullName evidence="4">Trypsin</fullName>
    </recommendedName>
</protein>
<dbReference type="RefSeq" id="WP_290178200.1">
    <property type="nucleotide sequence ID" value="NZ_CP046980.1"/>
</dbReference>
<dbReference type="InterPro" id="IPR009003">
    <property type="entry name" value="Peptidase_S1_PA"/>
</dbReference>
<evidence type="ECO:0008006" key="4">
    <source>
        <dbReference type="Google" id="ProtNLM"/>
    </source>
</evidence>
<comment type="caution">
    <text evidence="2">The sequence shown here is derived from an EMBL/GenBank/DDBJ whole genome shotgun (WGS) entry which is preliminary data.</text>
</comment>
<keyword evidence="3" id="KW-1185">Reference proteome</keyword>
<dbReference type="InterPro" id="IPR043504">
    <property type="entry name" value="Peptidase_S1_PA_chymotrypsin"/>
</dbReference>
<dbReference type="EMBL" id="JADOUE010000001">
    <property type="protein sequence ID" value="MBG6123242.1"/>
    <property type="molecule type" value="Genomic_DNA"/>
</dbReference>
<evidence type="ECO:0000313" key="2">
    <source>
        <dbReference type="EMBL" id="MBG6123242.1"/>
    </source>
</evidence>
<feature type="signal peptide" evidence="1">
    <location>
        <begin position="1"/>
        <end position="22"/>
    </location>
</feature>
<keyword evidence="1" id="KW-0732">Signal</keyword>
<dbReference type="SUPFAM" id="SSF50494">
    <property type="entry name" value="Trypsin-like serine proteases"/>
    <property type="match status" value="1"/>
</dbReference>
<evidence type="ECO:0000313" key="3">
    <source>
        <dbReference type="Proteomes" id="UP000658613"/>
    </source>
</evidence>
<dbReference type="CDD" id="cd21112">
    <property type="entry name" value="alphaLP-like"/>
    <property type="match status" value="1"/>
</dbReference>
<dbReference type="Gene3D" id="2.40.10.10">
    <property type="entry name" value="Trypsin-like serine proteases"/>
    <property type="match status" value="2"/>
</dbReference>
<feature type="chain" id="PRO_5036783579" description="Trypsin" evidence="1">
    <location>
        <begin position="23"/>
        <end position="271"/>
    </location>
</feature>
<organism evidence="2 3">
    <name type="scientific">Corynebacterium aquatimens</name>
    <dbReference type="NCBI Taxonomy" id="1190508"/>
    <lineage>
        <taxon>Bacteria</taxon>
        <taxon>Bacillati</taxon>
        <taxon>Actinomycetota</taxon>
        <taxon>Actinomycetes</taxon>
        <taxon>Mycobacteriales</taxon>
        <taxon>Corynebacteriaceae</taxon>
        <taxon>Corynebacterium</taxon>
    </lineage>
</organism>
<dbReference type="AlphaFoldDB" id="A0A931DZE2"/>
<proteinExistence type="predicted"/>